<evidence type="ECO:0000256" key="1">
    <source>
        <dbReference type="SAM" id="Phobius"/>
    </source>
</evidence>
<keyword evidence="1" id="KW-1133">Transmembrane helix</keyword>
<dbReference type="AlphaFoldDB" id="A0A6A8A7B3"/>
<proteinExistence type="predicted"/>
<accession>A0A6A8A7B3</accession>
<keyword evidence="1" id="KW-0472">Membrane</keyword>
<reference evidence="2 3" key="1">
    <citation type="submission" date="2019-11" db="EMBL/GenBank/DDBJ databases">
        <title>Genome analysis of Rhizobacterium cereale a novel genus and species isolated from maize roots in North Spain.</title>
        <authorList>
            <person name="Menendez E."/>
            <person name="Flores-Felix J.D."/>
            <person name="Ramirez-Bahena M.-H."/>
            <person name="Igual J.M."/>
            <person name="Garcia-Fraile P."/>
            <person name="Peix A."/>
            <person name="Velazquez E."/>
        </authorList>
    </citation>
    <scope>NUCLEOTIDE SEQUENCE [LARGE SCALE GENOMIC DNA]</scope>
    <source>
        <strain evidence="2 3">RZME27</strain>
    </source>
</reference>
<name>A0A6A8A7B3_9HYPH</name>
<evidence type="ECO:0000313" key="3">
    <source>
        <dbReference type="Proteomes" id="UP000435138"/>
    </source>
</evidence>
<gene>
    <name evidence="2" type="ORF">GAO09_05565</name>
</gene>
<keyword evidence="3" id="KW-1185">Reference proteome</keyword>
<comment type="caution">
    <text evidence="2">The sequence shown here is derived from an EMBL/GenBank/DDBJ whole genome shotgun (WGS) entry which is preliminary data.</text>
</comment>
<protein>
    <submittedName>
        <fullName evidence="2">Uncharacterized protein</fullName>
    </submittedName>
</protein>
<keyword evidence="1" id="KW-0812">Transmembrane</keyword>
<sequence>MSMTEVSLQVLFAVLSLIIASIAARRPKTFRAGIVAGTLTGLVLLIAASALVGFLGNAMPFGQIDFWLMGMF</sequence>
<dbReference type="Proteomes" id="UP000435138">
    <property type="component" value="Unassembled WGS sequence"/>
</dbReference>
<organism evidence="2 3">
    <name type="scientific">Endobacterium cereale</name>
    <dbReference type="NCBI Taxonomy" id="2663029"/>
    <lineage>
        <taxon>Bacteria</taxon>
        <taxon>Pseudomonadati</taxon>
        <taxon>Pseudomonadota</taxon>
        <taxon>Alphaproteobacteria</taxon>
        <taxon>Hyphomicrobiales</taxon>
        <taxon>Rhizobiaceae</taxon>
        <taxon>Endobacterium</taxon>
    </lineage>
</organism>
<evidence type="ECO:0000313" key="2">
    <source>
        <dbReference type="EMBL" id="MQY45530.1"/>
    </source>
</evidence>
<feature type="transmembrane region" description="Helical" evidence="1">
    <location>
        <begin position="34"/>
        <end position="55"/>
    </location>
</feature>
<dbReference type="EMBL" id="WIXI01000034">
    <property type="protein sequence ID" value="MQY45530.1"/>
    <property type="molecule type" value="Genomic_DNA"/>
</dbReference>